<sequence length="298" mass="35395">MVNKIPLIIKAFSEMNISMLEILLDDTKTYQDATKETFLEKLNETFEKFKKSKDIQLSPFAGICKSKTCKNKGCAGMSFVGNISNISLDLIFDESENDFKDIYQCSNFKIHDKSVKPSKEFRVDIKEDEKVRFNPQPERQEIFQKCTIAFDEIIKSNTDVLTKEKLLKWIDDYYWLREELKNNTYFLPFIYRSIDNFRDLYNDLNNVGKHVPFEIKSFDALIDFQKVDFTHDSELLNWLVNYENLRNDLSTLHPFDEGDIVKMNYLRIHNQPKIRIDLSEFNNIIQFKTIYDSYRKHS</sequence>
<dbReference type="EMBL" id="JAVDWQ010000001">
    <property type="protein sequence ID" value="MDR7208419.1"/>
    <property type="molecule type" value="Genomic_DNA"/>
</dbReference>
<name>A0ABU1Y2G3_9FLAO</name>
<reference evidence="1 2" key="1">
    <citation type="submission" date="2023-07" db="EMBL/GenBank/DDBJ databases">
        <title>Sorghum-associated microbial communities from plants grown in Nebraska, USA.</title>
        <authorList>
            <person name="Schachtman D."/>
        </authorList>
    </citation>
    <scope>NUCLEOTIDE SEQUENCE [LARGE SCALE GENOMIC DNA]</scope>
    <source>
        <strain evidence="1 2">4129</strain>
    </source>
</reference>
<protein>
    <recommendedName>
        <fullName evidence="3">RES domain-containing protein</fullName>
    </recommendedName>
</protein>
<keyword evidence="2" id="KW-1185">Reference proteome</keyword>
<evidence type="ECO:0000313" key="1">
    <source>
        <dbReference type="EMBL" id="MDR7208419.1"/>
    </source>
</evidence>
<evidence type="ECO:0008006" key="3">
    <source>
        <dbReference type="Google" id="ProtNLM"/>
    </source>
</evidence>
<dbReference type="RefSeq" id="WP_310277116.1">
    <property type="nucleotide sequence ID" value="NZ_JAVDWQ010000001.1"/>
</dbReference>
<proteinExistence type="predicted"/>
<evidence type="ECO:0000313" key="2">
    <source>
        <dbReference type="Proteomes" id="UP001269081"/>
    </source>
</evidence>
<dbReference type="Proteomes" id="UP001269081">
    <property type="component" value="Unassembled WGS sequence"/>
</dbReference>
<comment type="caution">
    <text evidence="1">The sequence shown here is derived from an EMBL/GenBank/DDBJ whole genome shotgun (WGS) entry which is preliminary data.</text>
</comment>
<accession>A0ABU1Y2G3</accession>
<gene>
    <name evidence="1" type="ORF">J2W48_000340</name>
</gene>
<organism evidence="1 2">
    <name type="scientific">Flavobacterium piscis</name>
    <dbReference type="NCBI Taxonomy" id="1114874"/>
    <lineage>
        <taxon>Bacteria</taxon>
        <taxon>Pseudomonadati</taxon>
        <taxon>Bacteroidota</taxon>
        <taxon>Flavobacteriia</taxon>
        <taxon>Flavobacteriales</taxon>
        <taxon>Flavobacteriaceae</taxon>
        <taxon>Flavobacterium</taxon>
    </lineage>
</organism>